<evidence type="ECO:0000313" key="1">
    <source>
        <dbReference type="EMBL" id="RDX66864.1"/>
    </source>
</evidence>
<feature type="non-terminal residue" evidence="1">
    <location>
        <position position="1"/>
    </location>
</feature>
<dbReference type="Proteomes" id="UP000257109">
    <property type="component" value="Unassembled WGS sequence"/>
</dbReference>
<name>A0A371ELL7_MUCPR</name>
<keyword evidence="2" id="KW-1185">Reference proteome</keyword>
<evidence type="ECO:0000313" key="2">
    <source>
        <dbReference type="Proteomes" id="UP000257109"/>
    </source>
</evidence>
<proteinExistence type="predicted"/>
<dbReference type="AlphaFoldDB" id="A0A371ELL7"/>
<accession>A0A371ELL7</accession>
<protein>
    <submittedName>
        <fullName evidence="1">Uncharacterized protein</fullName>
    </submittedName>
</protein>
<dbReference type="EMBL" id="QJKJ01013244">
    <property type="protein sequence ID" value="RDX66864.1"/>
    <property type="molecule type" value="Genomic_DNA"/>
</dbReference>
<reference evidence="1" key="1">
    <citation type="submission" date="2018-05" db="EMBL/GenBank/DDBJ databases">
        <title>Draft genome of Mucuna pruriens seed.</title>
        <authorList>
            <person name="Nnadi N.E."/>
            <person name="Vos R."/>
            <person name="Hasami M.H."/>
            <person name="Devisetty U.K."/>
            <person name="Aguiy J.C."/>
        </authorList>
    </citation>
    <scope>NUCLEOTIDE SEQUENCE [LARGE SCALE GENOMIC DNA]</scope>
    <source>
        <strain evidence="1">JCA_2017</strain>
    </source>
</reference>
<comment type="caution">
    <text evidence="1">The sequence shown here is derived from an EMBL/GenBank/DDBJ whole genome shotgun (WGS) entry which is preliminary data.</text>
</comment>
<gene>
    <name evidence="1" type="ORF">CR513_54333</name>
</gene>
<sequence length="84" mass="9668">MQVGLNSKRMSHIHELWDSDATETIRTNLAEVAVLGQEEGCPREPLIIRYDPIYQPPTPLTIQVPAKPTYKDNQVVPWRYKPLI</sequence>
<organism evidence="1 2">
    <name type="scientific">Mucuna pruriens</name>
    <name type="common">Velvet bean</name>
    <name type="synonym">Dolichos pruriens</name>
    <dbReference type="NCBI Taxonomy" id="157652"/>
    <lineage>
        <taxon>Eukaryota</taxon>
        <taxon>Viridiplantae</taxon>
        <taxon>Streptophyta</taxon>
        <taxon>Embryophyta</taxon>
        <taxon>Tracheophyta</taxon>
        <taxon>Spermatophyta</taxon>
        <taxon>Magnoliopsida</taxon>
        <taxon>eudicotyledons</taxon>
        <taxon>Gunneridae</taxon>
        <taxon>Pentapetalae</taxon>
        <taxon>rosids</taxon>
        <taxon>fabids</taxon>
        <taxon>Fabales</taxon>
        <taxon>Fabaceae</taxon>
        <taxon>Papilionoideae</taxon>
        <taxon>50 kb inversion clade</taxon>
        <taxon>NPAAA clade</taxon>
        <taxon>indigoferoid/millettioid clade</taxon>
        <taxon>Phaseoleae</taxon>
        <taxon>Mucuna</taxon>
    </lineage>
</organism>